<reference evidence="2" key="1">
    <citation type="submission" date="2021-02" db="EMBL/GenBank/DDBJ databases">
        <authorList>
            <person name="Nowell W R."/>
        </authorList>
    </citation>
    <scope>NUCLEOTIDE SEQUENCE</scope>
</reference>
<dbReference type="EMBL" id="CAJOBI010124548">
    <property type="protein sequence ID" value="CAF4694719.1"/>
    <property type="molecule type" value="Genomic_DNA"/>
</dbReference>
<feature type="non-terminal residue" evidence="2">
    <location>
        <position position="22"/>
    </location>
</feature>
<dbReference type="Proteomes" id="UP000676336">
    <property type="component" value="Unassembled WGS sequence"/>
</dbReference>
<evidence type="ECO:0000313" key="2">
    <source>
        <dbReference type="EMBL" id="CAF4694719.1"/>
    </source>
</evidence>
<dbReference type="AlphaFoldDB" id="A0A8S3A6W5"/>
<gene>
    <name evidence="1" type="ORF">SMN809_LOCUS35300</name>
    <name evidence="2" type="ORF">SMN809_LOCUS42812</name>
</gene>
<name>A0A8S3A6W5_9BILA</name>
<protein>
    <submittedName>
        <fullName evidence="2">Uncharacterized protein</fullName>
    </submittedName>
</protein>
<sequence length="22" mass="2499">MLRDIHPFKSLTSRIAANAKQT</sequence>
<accession>A0A8S3A6W5</accession>
<proteinExistence type="predicted"/>
<comment type="caution">
    <text evidence="2">The sequence shown here is derived from an EMBL/GenBank/DDBJ whole genome shotgun (WGS) entry which is preliminary data.</text>
</comment>
<evidence type="ECO:0000313" key="1">
    <source>
        <dbReference type="EMBL" id="CAF4509637.1"/>
    </source>
</evidence>
<organism evidence="2 3">
    <name type="scientific">Rotaria magnacalcarata</name>
    <dbReference type="NCBI Taxonomy" id="392030"/>
    <lineage>
        <taxon>Eukaryota</taxon>
        <taxon>Metazoa</taxon>
        <taxon>Spiralia</taxon>
        <taxon>Gnathifera</taxon>
        <taxon>Rotifera</taxon>
        <taxon>Eurotatoria</taxon>
        <taxon>Bdelloidea</taxon>
        <taxon>Philodinida</taxon>
        <taxon>Philodinidae</taxon>
        <taxon>Rotaria</taxon>
    </lineage>
</organism>
<dbReference type="EMBL" id="CAJOBI010083808">
    <property type="protein sequence ID" value="CAF4509637.1"/>
    <property type="molecule type" value="Genomic_DNA"/>
</dbReference>
<evidence type="ECO:0000313" key="3">
    <source>
        <dbReference type="Proteomes" id="UP000676336"/>
    </source>
</evidence>